<feature type="transmembrane region" description="Helical" evidence="7">
    <location>
        <begin position="66"/>
        <end position="85"/>
    </location>
</feature>
<evidence type="ECO:0000256" key="2">
    <source>
        <dbReference type="ARBA" id="ARBA00022448"/>
    </source>
</evidence>
<dbReference type="PANTHER" id="PTHR23517:SF13">
    <property type="entry name" value="MAJOR FACILITATOR SUPERFAMILY MFS_1"/>
    <property type="match status" value="1"/>
</dbReference>
<proteinExistence type="predicted"/>
<protein>
    <submittedName>
        <fullName evidence="9">MFS transporter</fullName>
    </submittedName>
</protein>
<evidence type="ECO:0000256" key="6">
    <source>
        <dbReference type="ARBA" id="ARBA00023136"/>
    </source>
</evidence>
<dbReference type="AlphaFoldDB" id="A0A919XHM6"/>
<feature type="transmembrane region" description="Helical" evidence="7">
    <location>
        <begin position="242"/>
        <end position="262"/>
    </location>
</feature>
<organism evidence="9 10">
    <name type="scientific">Paenibacillus albilobatus</name>
    <dbReference type="NCBI Taxonomy" id="2716884"/>
    <lineage>
        <taxon>Bacteria</taxon>
        <taxon>Bacillati</taxon>
        <taxon>Bacillota</taxon>
        <taxon>Bacilli</taxon>
        <taxon>Bacillales</taxon>
        <taxon>Paenibacillaceae</taxon>
        <taxon>Paenibacillus</taxon>
    </lineage>
</organism>
<feature type="transmembrane region" description="Helical" evidence="7">
    <location>
        <begin position="274"/>
        <end position="291"/>
    </location>
</feature>
<dbReference type="GO" id="GO:0022857">
    <property type="term" value="F:transmembrane transporter activity"/>
    <property type="evidence" value="ECO:0007669"/>
    <property type="project" value="InterPro"/>
</dbReference>
<feature type="domain" description="Major facilitator superfamily (MFS) profile" evidence="8">
    <location>
        <begin position="1"/>
        <end position="384"/>
    </location>
</feature>
<comment type="caution">
    <text evidence="9">The sequence shown here is derived from an EMBL/GenBank/DDBJ whole genome shotgun (WGS) entry which is preliminary data.</text>
</comment>
<dbReference type="RefSeq" id="WP_212958157.1">
    <property type="nucleotide sequence ID" value="NZ_BORQ01000005.1"/>
</dbReference>
<evidence type="ECO:0000256" key="5">
    <source>
        <dbReference type="ARBA" id="ARBA00022989"/>
    </source>
</evidence>
<dbReference type="InterPro" id="IPR011701">
    <property type="entry name" value="MFS"/>
</dbReference>
<dbReference type="SUPFAM" id="SSF103473">
    <property type="entry name" value="MFS general substrate transporter"/>
    <property type="match status" value="1"/>
</dbReference>
<dbReference type="Gene3D" id="1.20.1250.20">
    <property type="entry name" value="MFS general substrate transporter like domains"/>
    <property type="match status" value="1"/>
</dbReference>
<keyword evidence="3" id="KW-1003">Cell membrane</keyword>
<comment type="subcellular location">
    <subcellularLocation>
        <location evidence="1">Cell membrane</location>
        <topology evidence="1">Multi-pass membrane protein</topology>
    </subcellularLocation>
</comment>
<feature type="transmembrane region" description="Helical" evidence="7">
    <location>
        <begin position="207"/>
        <end position="230"/>
    </location>
</feature>
<evidence type="ECO:0000256" key="1">
    <source>
        <dbReference type="ARBA" id="ARBA00004651"/>
    </source>
</evidence>
<reference evidence="9" key="1">
    <citation type="submission" date="2021-03" db="EMBL/GenBank/DDBJ databases">
        <title>Antimicrobial resistance genes in bacteria isolated from Japanese honey, and their potential for conferring macrolide and lincosamide resistance in the American foulbrood pathogen Paenibacillus larvae.</title>
        <authorList>
            <person name="Okamoto M."/>
            <person name="Kumagai M."/>
            <person name="Kanamori H."/>
            <person name="Takamatsu D."/>
        </authorList>
    </citation>
    <scope>NUCLEOTIDE SEQUENCE</scope>
    <source>
        <strain evidence="9">J2TS6</strain>
    </source>
</reference>
<dbReference type="PRINTS" id="PR01036">
    <property type="entry name" value="TCRTETB"/>
</dbReference>
<dbReference type="GO" id="GO:0005886">
    <property type="term" value="C:plasma membrane"/>
    <property type="evidence" value="ECO:0007669"/>
    <property type="project" value="UniProtKB-SubCell"/>
</dbReference>
<evidence type="ECO:0000256" key="4">
    <source>
        <dbReference type="ARBA" id="ARBA00022692"/>
    </source>
</evidence>
<dbReference type="Proteomes" id="UP000679779">
    <property type="component" value="Unassembled WGS sequence"/>
</dbReference>
<dbReference type="EMBL" id="BORQ01000005">
    <property type="protein sequence ID" value="GIO33021.1"/>
    <property type="molecule type" value="Genomic_DNA"/>
</dbReference>
<dbReference type="InterPro" id="IPR050171">
    <property type="entry name" value="MFS_Transporters"/>
</dbReference>
<gene>
    <name evidence="9" type="ORF">J2TS6_41620</name>
</gene>
<dbReference type="InterPro" id="IPR036259">
    <property type="entry name" value="MFS_trans_sf"/>
</dbReference>
<feature type="transmembrane region" description="Helical" evidence="7">
    <location>
        <begin position="338"/>
        <end position="358"/>
    </location>
</feature>
<keyword evidence="5 7" id="KW-1133">Transmembrane helix</keyword>
<dbReference type="Pfam" id="PF07690">
    <property type="entry name" value="MFS_1"/>
    <property type="match status" value="1"/>
</dbReference>
<sequence>MKRMLWVFLMMSIGATFTSPLFPLYQEHYRLNSLQITVLFAVYALFLLPSLLISGSKGSRWGLKRVLRFSVWLSIIATLVFMVSQQAWLVYAARILEGIAYGTFTGTAVAFLLKQTPKEQTGKALALSGITVSVGFGLGPAITGLVIQYLHLMPLRVPFWILTLFLLSGLITFETLKDRDFEARKQLANTPPAPISLGVPDEIRSPFWSFSALPIFTLFTLNGIILSLIPSFVKSVLHSSNLSVSGLLILLLLGGGAMLQLLPFVKHPVHRLRVGIALLSLGAWLVVFSGSTGSIGLLWAGVLIQALGSGWTFQVSLRLAGELPNPEARSKVVSTFYFAGYSGFIVPVVGTGVLTYFFDMNVSLIVLNILASLLVVYMLAYSVRFARYYADRNAKPLTEKCRSASA</sequence>
<feature type="transmembrane region" description="Helical" evidence="7">
    <location>
        <begin position="91"/>
        <end position="113"/>
    </location>
</feature>
<dbReference type="PANTHER" id="PTHR23517">
    <property type="entry name" value="RESISTANCE PROTEIN MDTM, PUTATIVE-RELATED-RELATED"/>
    <property type="match status" value="1"/>
</dbReference>
<keyword evidence="6 7" id="KW-0472">Membrane</keyword>
<keyword evidence="10" id="KW-1185">Reference proteome</keyword>
<feature type="transmembrane region" description="Helical" evidence="7">
    <location>
        <begin position="34"/>
        <end position="54"/>
    </location>
</feature>
<evidence type="ECO:0000313" key="10">
    <source>
        <dbReference type="Proteomes" id="UP000679779"/>
    </source>
</evidence>
<dbReference type="PROSITE" id="PS50850">
    <property type="entry name" value="MFS"/>
    <property type="match status" value="1"/>
</dbReference>
<name>A0A919XHM6_9BACL</name>
<evidence type="ECO:0000256" key="3">
    <source>
        <dbReference type="ARBA" id="ARBA00022475"/>
    </source>
</evidence>
<evidence type="ECO:0000256" key="7">
    <source>
        <dbReference type="SAM" id="Phobius"/>
    </source>
</evidence>
<dbReference type="InterPro" id="IPR020846">
    <property type="entry name" value="MFS_dom"/>
</dbReference>
<keyword evidence="4 7" id="KW-0812">Transmembrane</keyword>
<evidence type="ECO:0000313" key="9">
    <source>
        <dbReference type="EMBL" id="GIO33021.1"/>
    </source>
</evidence>
<evidence type="ECO:0000259" key="8">
    <source>
        <dbReference type="PROSITE" id="PS50850"/>
    </source>
</evidence>
<keyword evidence="2" id="KW-0813">Transport</keyword>
<feature type="transmembrane region" description="Helical" evidence="7">
    <location>
        <begin position="157"/>
        <end position="176"/>
    </location>
</feature>
<feature type="transmembrane region" description="Helical" evidence="7">
    <location>
        <begin position="297"/>
        <end position="317"/>
    </location>
</feature>
<feature type="transmembrane region" description="Helical" evidence="7">
    <location>
        <begin position="125"/>
        <end position="151"/>
    </location>
</feature>
<feature type="transmembrane region" description="Helical" evidence="7">
    <location>
        <begin position="364"/>
        <end position="383"/>
    </location>
</feature>
<accession>A0A919XHM6</accession>